<organism evidence="1 2">
    <name type="scientific">Smallanthus sonchifolius</name>
    <dbReference type="NCBI Taxonomy" id="185202"/>
    <lineage>
        <taxon>Eukaryota</taxon>
        <taxon>Viridiplantae</taxon>
        <taxon>Streptophyta</taxon>
        <taxon>Embryophyta</taxon>
        <taxon>Tracheophyta</taxon>
        <taxon>Spermatophyta</taxon>
        <taxon>Magnoliopsida</taxon>
        <taxon>eudicotyledons</taxon>
        <taxon>Gunneridae</taxon>
        <taxon>Pentapetalae</taxon>
        <taxon>asterids</taxon>
        <taxon>campanulids</taxon>
        <taxon>Asterales</taxon>
        <taxon>Asteraceae</taxon>
        <taxon>Asteroideae</taxon>
        <taxon>Heliantheae alliance</taxon>
        <taxon>Millerieae</taxon>
        <taxon>Smallanthus</taxon>
    </lineage>
</organism>
<sequence length="69" mass="7654">MENGFVVTARAESMNEDDFIVGCVSGDAVFVIGLMSAVSEVETRSGDFVRCCSRRRRTDDGDRREMKVS</sequence>
<evidence type="ECO:0000313" key="1">
    <source>
        <dbReference type="EMBL" id="KAI3816194.1"/>
    </source>
</evidence>
<accession>A0ACB9J7C0</accession>
<reference evidence="2" key="1">
    <citation type="journal article" date="2022" name="Mol. Ecol. Resour.">
        <title>The genomes of chicory, endive, great burdock and yacon provide insights into Asteraceae palaeo-polyploidization history and plant inulin production.</title>
        <authorList>
            <person name="Fan W."/>
            <person name="Wang S."/>
            <person name="Wang H."/>
            <person name="Wang A."/>
            <person name="Jiang F."/>
            <person name="Liu H."/>
            <person name="Zhao H."/>
            <person name="Xu D."/>
            <person name="Zhang Y."/>
        </authorList>
    </citation>
    <scope>NUCLEOTIDE SEQUENCE [LARGE SCALE GENOMIC DNA]</scope>
    <source>
        <strain evidence="2">cv. Yunnan</strain>
    </source>
</reference>
<comment type="caution">
    <text evidence="1">The sequence shown here is derived from an EMBL/GenBank/DDBJ whole genome shotgun (WGS) entry which is preliminary data.</text>
</comment>
<reference evidence="1 2" key="2">
    <citation type="journal article" date="2022" name="Mol. Ecol. Resour.">
        <title>The genomes of chicory, endive, great burdock and yacon provide insights into Asteraceae paleo-polyploidization history and plant inulin production.</title>
        <authorList>
            <person name="Fan W."/>
            <person name="Wang S."/>
            <person name="Wang H."/>
            <person name="Wang A."/>
            <person name="Jiang F."/>
            <person name="Liu H."/>
            <person name="Zhao H."/>
            <person name="Xu D."/>
            <person name="Zhang Y."/>
        </authorList>
    </citation>
    <scope>NUCLEOTIDE SEQUENCE [LARGE SCALE GENOMIC DNA]</scope>
    <source>
        <strain evidence="2">cv. Yunnan</strain>
        <tissue evidence="1">Leaves</tissue>
    </source>
</reference>
<protein>
    <submittedName>
        <fullName evidence="1">Uncharacterized protein</fullName>
    </submittedName>
</protein>
<gene>
    <name evidence="1" type="ORF">L1987_15885</name>
</gene>
<name>A0ACB9J7C0_9ASTR</name>
<dbReference type="EMBL" id="CM042022">
    <property type="protein sequence ID" value="KAI3816194.1"/>
    <property type="molecule type" value="Genomic_DNA"/>
</dbReference>
<proteinExistence type="predicted"/>
<evidence type="ECO:0000313" key="2">
    <source>
        <dbReference type="Proteomes" id="UP001056120"/>
    </source>
</evidence>
<dbReference type="Proteomes" id="UP001056120">
    <property type="component" value="Linkage Group LG05"/>
</dbReference>
<keyword evidence="2" id="KW-1185">Reference proteome</keyword>